<dbReference type="VEuPathDB" id="FungiDB:AeMF1_021258"/>
<feature type="compositionally biased region" description="Basic and acidic residues" evidence="1">
    <location>
        <begin position="74"/>
        <end position="85"/>
    </location>
</feature>
<feature type="compositionally biased region" description="Polar residues" evidence="1">
    <location>
        <begin position="86"/>
        <end position="97"/>
    </location>
</feature>
<protein>
    <submittedName>
        <fullName evidence="2">Uncharacterized protein</fullName>
    </submittedName>
</protein>
<comment type="caution">
    <text evidence="2">The sequence shown here is derived from an EMBL/GenBank/DDBJ whole genome shotgun (WGS) entry which is preliminary data.</text>
</comment>
<dbReference type="EMBL" id="VJMJ01000089">
    <property type="protein sequence ID" value="KAF0736382.1"/>
    <property type="molecule type" value="Genomic_DNA"/>
</dbReference>
<proteinExistence type="predicted"/>
<gene>
    <name evidence="2" type="ORF">Ae201684_007401</name>
</gene>
<feature type="region of interest" description="Disordered" evidence="1">
    <location>
        <begin position="231"/>
        <end position="253"/>
    </location>
</feature>
<feature type="compositionally biased region" description="Polar residues" evidence="1">
    <location>
        <begin position="244"/>
        <end position="253"/>
    </location>
</feature>
<dbReference type="Proteomes" id="UP000481153">
    <property type="component" value="Unassembled WGS sequence"/>
</dbReference>
<name>A0A6G0X8V3_9STRA</name>
<dbReference type="AlphaFoldDB" id="A0A6G0X8V3"/>
<evidence type="ECO:0000313" key="2">
    <source>
        <dbReference type="EMBL" id="KAF0736382.1"/>
    </source>
</evidence>
<evidence type="ECO:0000313" key="3">
    <source>
        <dbReference type="Proteomes" id="UP000481153"/>
    </source>
</evidence>
<evidence type="ECO:0000256" key="1">
    <source>
        <dbReference type="SAM" id="MobiDB-lite"/>
    </source>
</evidence>
<accession>A0A6G0X8V3</accession>
<feature type="region of interest" description="Disordered" evidence="1">
    <location>
        <begin position="1"/>
        <end position="98"/>
    </location>
</feature>
<organism evidence="2 3">
    <name type="scientific">Aphanomyces euteiches</name>
    <dbReference type="NCBI Taxonomy" id="100861"/>
    <lineage>
        <taxon>Eukaryota</taxon>
        <taxon>Sar</taxon>
        <taxon>Stramenopiles</taxon>
        <taxon>Oomycota</taxon>
        <taxon>Saprolegniomycetes</taxon>
        <taxon>Saprolegniales</taxon>
        <taxon>Verrucalvaceae</taxon>
        <taxon>Aphanomyces</taxon>
    </lineage>
</organism>
<keyword evidence="3" id="KW-1185">Reference proteome</keyword>
<reference evidence="2 3" key="1">
    <citation type="submission" date="2019-07" db="EMBL/GenBank/DDBJ databases">
        <title>Genomics analysis of Aphanomyces spp. identifies a new class of oomycete effector associated with host adaptation.</title>
        <authorList>
            <person name="Gaulin E."/>
        </authorList>
    </citation>
    <scope>NUCLEOTIDE SEQUENCE [LARGE SCALE GENOMIC DNA]</scope>
    <source>
        <strain evidence="2 3">ATCC 201684</strain>
    </source>
</reference>
<sequence>MSWNREPAATKFSSRKDPSGLKHRPRVNNVFTPGSAVTPPKQQSPQVWRAHDPKVDSVLSSRAPWQPQTPVTTRKKENRGIDVRSMETQTSESLSDTLNDDLRSFGPVNKMSIETVDFLIGLLTQRKRELETQAAMKPSTSLSPPPPHISTVSAVDLHTAESSAPQEKRVAPPRRSRSYEALVQLEAILETRHQQLMQHGVLEEYDINFHDKTTLVMTDIQDEIARMHTQLHEDNRTIPPGGDNTWSSEWQNN</sequence>